<keyword evidence="4" id="KW-0328">Glycosyltransferase</keyword>
<dbReference type="CDD" id="cd02511">
    <property type="entry name" value="Beta4Glucosyltransferase"/>
    <property type="match status" value="1"/>
</dbReference>
<dbReference type="SUPFAM" id="SSF53448">
    <property type="entry name" value="Nucleotide-diphospho-sugar transferases"/>
    <property type="match status" value="1"/>
</dbReference>
<name>A0ABW6DFU8_9BACT</name>
<feature type="transmembrane region" description="Helical" evidence="2">
    <location>
        <begin position="223"/>
        <end position="242"/>
    </location>
</feature>
<evidence type="ECO:0000256" key="1">
    <source>
        <dbReference type="ARBA" id="ARBA00038494"/>
    </source>
</evidence>
<protein>
    <submittedName>
        <fullName evidence="4">Glycosyltransferase family 2 protein</fullName>
        <ecNumber evidence="4">2.4.-.-</ecNumber>
    </submittedName>
</protein>
<comment type="caution">
    <text evidence="4">The sequence shown here is derived from an EMBL/GenBank/DDBJ whole genome shotgun (WGS) entry which is preliminary data.</text>
</comment>
<dbReference type="EMBL" id="JBBKXZ010000001">
    <property type="protein sequence ID" value="MFD3393775.1"/>
    <property type="molecule type" value="Genomic_DNA"/>
</dbReference>
<sequence length="295" mass="35245">MITNLSIIVLTYNEEIHIARLLDNLLKLTSKIYVVDSYSTDATISILESNNILYSQNKFINHSKQINYAIETNPFETTWTLRIDADELISDKLISELAHTLNIYSNSNVNGFYLQRKVVFMSRQLHYGNLNPMWLLRVWRTGEGFCNEKWMDEKIVLKHPNTKQLKEIFFDHNLNSLTWWTNKHNLYSNREAIEILKEKYLKNQSIKEKASNRDLLLFKLKSIYNMFPMFIRPILLFLYSFILRLGFLDGKQGVIWNVLQVFWYRYLVDCKVFEIERVHNFDSQKIVDYLMQLDE</sequence>
<evidence type="ECO:0000313" key="5">
    <source>
        <dbReference type="Proteomes" id="UP001598138"/>
    </source>
</evidence>
<keyword evidence="2" id="KW-1133">Transmembrane helix</keyword>
<evidence type="ECO:0000256" key="2">
    <source>
        <dbReference type="SAM" id="Phobius"/>
    </source>
</evidence>
<dbReference type="GO" id="GO:0016757">
    <property type="term" value="F:glycosyltransferase activity"/>
    <property type="evidence" value="ECO:0007669"/>
    <property type="project" value="UniProtKB-KW"/>
</dbReference>
<reference evidence="4 5" key="1">
    <citation type="submission" date="2024-03" db="EMBL/GenBank/DDBJ databases">
        <title>Aquirufa genome sequencing.</title>
        <authorList>
            <person name="Pitt A."/>
            <person name="Hahn M.W."/>
        </authorList>
    </citation>
    <scope>NUCLEOTIDE SEQUENCE [LARGE SCALE GENOMIC DNA]</scope>
    <source>
        <strain evidence="4 5">OSTEICH-129V</strain>
    </source>
</reference>
<dbReference type="InterPro" id="IPR001173">
    <property type="entry name" value="Glyco_trans_2-like"/>
</dbReference>
<keyword evidence="4" id="KW-0808">Transferase</keyword>
<keyword evidence="2" id="KW-0472">Membrane</keyword>
<dbReference type="PANTHER" id="PTHR43630:SF2">
    <property type="entry name" value="GLYCOSYLTRANSFERASE"/>
    <property type="match status" value="1"/>
</dbReference>
<keyword evidence="2" id="KW-0812">Transmembrane</keyword>
<dbReference type="InterPro" id="IPR029044">
    <property type="entry name" value="Nucleotide-diphossugar_trans"/>
</dbReference>
<dbReference type="Proteomes" id="UP001598138">
    <property type="component" value="Unassembled WGS sequence"/>
</dbReference>
<dbReference type="RefSeq" id="WP_377982658.1">
    <property type="nucleotide sequence ID" value="NZ_JBBKXZ010000001.1"/>
</dbReference>
<gene>
    <name evidence="4" type="ORF">U0R10_03990</name>
</gene>
<dbReference type="EC" id="2.4.-.-" evidence="4"/>
<dbReference type="PANTHER" id="PTHR43630">
    <property type="entry name" value="POLY-BETA-1,6-N-ACETYL-D-GLUCOSAMINE SYNTHASE"/>
    <property type="match status" value="1"/>
</dbReference>
<accession>A0ABW6DFU8</accession>
<evidence type="ECO:0000313" key="4">
    <source>
        <dbReference type="EMBL" id="MFD3393775.1"/>
    </source>
</evidence>
<dbReference type="Pfam" id="PF00535">
    <property type="entry name" value="Glycos_transf_2"/>
    <property type="match status" value="1"/>
</dbReference>
<feature type="domain" description="Glycosyltransferase 2-like" evidence="3">
    <location>
        <begin position="6"/>
        <end position="129"/>
    </location>
</feature>
<keyword evidence="5" id="KW-1185">Reference proteome</keyword>
<comment type="similarity">
    <text evidence="1">Belongs to the glycosyltransferase 2 family. WaaE/KdtX subfamily.</text>
</comment>
<organism evidence="4 5">
    <name type="scientific">Aquirufa avitistagni</name>
    <dbReference type="NCBI Taxonomy" id="3104728"/>
    <lineage>
        <taxon>Bacteria</taxon>
        <taxon>Pseudomonadati</taxon>
        <taxon>Bacteroidota</taxon>
        <taxon>Cytophagia</taxon>
        <taxon>Cytophagales</taxon>
        <taxon>Flectobacillaceae</taxon>
        <taxon>Aquirufa</taxon>
    </lineage>
</organism>
<evidence type="ECO:0000259" key="3">
    <source>
        <dbReference type="Pfam" id="PF00535"/>
    </source>
</evidence>
<dbReference type="Gene3D" id="3.90.550.10">
    <property type="entry name" value="Spore Coat Polysaccharide Biosynthesis Protein SpsA, Chain A"/>
    <property type="match status" value="1"/>
</dbReference>
<proteinExistence type="inferred from homology"/>